<proteinExistence type="predicted"/>
<organism evidence="2 3">
    <name type="scientific">Nitrosomonas communis</name>
    <dbReference type="NCBI Taxonomy" id="44574"/>
    <lineage>
        <taxon>Bacteria</taxon>
        <taxon>Pseudomonadati</taxon>
        <taxon>Pseudomonadota</taxon>
        <taxon>Betaproteobacteria</taxon>
        <taxon>Nitrosomonadales</taxon>
        <taxon>Nitrosomonadaceae</taxon>
        <taxon>Nitrosomonas</taxon>
    </lineage>
</organism>
<accession>A0A1I4KK94</accession>
<keyword evidence="3" id="KW-1185">Reference proteome</keyword>
<name>A0A1I4KK94_9PROT</name>
<protein>
    <submittedName>
        <fullName evidence="2">EAL domain-containing protein</fullName>
    </submittedName>
</protein>
<dbReference type="PROSITE" id="PS50883">
    <property type="entry name" value="EAL"/>
    <property type="match status" value="1"/>
</dbReference>
<dbReference type="Gene3D" id="3.20.20.450">
    <property type="entry name" value="EAL domain"/>
    <property type="match status" value="1"/>
</dbReference>
<dbReference type="RefSeq" id="WP_083398302.1">
    <property type="nucleotide sequence ID" value="NZ_FOUB01000004.1"/>
</dbReference>
<dbReference type="AlphaFoldDB" id="A0A1I4KK94"/>
<evidence type="ECO:0000313" key="3">
    <source>
        <dbReference type="Proteomes" id="UP000183287"/>
    </source>
</evidence>
<dbReference type="InterPro" id="IPR035919">
    <property type="entry name" value="EAL_sf"/>
</dbReference>
<reference evidence="3" key="1">
    <citation type="submission" date="2016-10" db="EMBL/GenBank/DDBJ databases">
        <authorList>
            <person name="Varghese N."/>
            <person name="Submissions S."/>
        </authorList>
    </citation>
    <scope>NUCLEOTIDE SEQUENCE [LARGE SCALE GENOMIC DNA]</scope>
    <source>
        <strain evidence="3">Nm44</strain>
    </source>
</reference>
<sequence>MKIQTISESVESLKSVEKLHDRGVDFAQGFGIAQPQSFNELE</sequence>
<dbReference type="SUPFAM" id="SSF141868">
    <property type="entry name" value="EAL domain-like"/>
    <property type="match status" value="1"/>
</dbReference>
<dbReference type="EMBL" id="FOUB01000004">
    <property type="protein sequence ID" value="SFL79003.1"/>
    <property type="molecule type" value="Genomic_DNA"/>
</dbReference>
<evidence type="ECO:0000259" key="1">
    <source>
        <dbReference type="PROSITE" id="PS50883"/>
    </source>
</evidence>
<dbReference type="Proteomes" id="UP000183287">
    <property type="component" value="Unassembled WGS sequence"/>
</dbReference>
<gene>
    <name evidence="2" type="ORF">SAMN05421863_100494</name>
</gene>
<evidence type="ECO:0000313" key="2">
    <source>
        <dbReference type="EMBL" id="SFL79003.1"/>
    </source>
</evidence>
<feature type="domain" description="EAL" evidence="1">
    <location>
        <begin position="1"/>
        <end position="42"/>
    </location>
</feature>
<dbReference type="InterPro" id="IPR001633">
    <property type="entry name" value="EAL_dom"/>
</dbReference>